<evidence type="ECO:0000313" key="1">
    <source>
        <dbReference type="EMBL" id="KAJ8907886.1"/>
    </source>
</evidence>
<gene>
    <name evidence="1" type="ORF">NDN08_007989</name>
</gene>
<organism evidence="1 2">
    <name type="scientific">Rhodosorus marinus</name>
    <dbReference type="NCBI Taxonomy" id="101924"/>
    <lineage>
        <taxon>Eukaryota</taxon>
        <taxon>Rhodophyta</taxon>
        <taxon>Stylonematophyceae</taxon>
        <taxon>Stylonematales</taxon>
        <taxon>Stylonemataceae</taxon>
        <taxon>Rhodosorus</taxon>
    </lineage>
</organism>
<accession>A0AAV8V482</accession>
<comment type="caution">
    <text evidence="1">The sequence shown here is derived from an EMBL/GenBank/DDBJ whole genome shotgun (WGS) entry which is preliminary data.</text>
</comment>
<evidence type="ECO:0000313" key="2">
    <source>
        <dbReference type="Proteomes" id="UP001157974"/>
    </source>
</evidence>
<dbReference type="Proteomes" id="UP001157974">
    <property type="component" value="Unassembled WGS sequence"/>
</dbReference>
<proteinExistence type="predicted"/>
<sequence length="177" mass="20285">MAFCNTCRVGRVLGPNSTGVARCRRQNRSKNYLTRASLWPRVPLPLEMDQFDRHRFMKGAIEGDVPEALVCNAIVAAMGYVWDDHAEEWRPDKCSTATLERMKTFADFPPNFVGDDQASGFLEEQLPEDEVVRKGIDDYIEVIYGEEITKISREAGDPGYRRLEIACKWLYTYSDFC</sequence>
<protein>
    <submittedName>
        <fullName evidence="1">Uncharacterized protein</fullName>
    </submittedName>
</protein>
<dbReference type="EMBL" id="JAMWBK010000002">
    <property type="protein sequence ID" value="KAJ8907886.1"/>
    <property type="molecule type" value="Genomic_DNA"/>
</dbReference>
<keyword evidence="2" id="KW-1185">Reference proteome</keyword>
<name>A0AAV8V482_9RHOD</name>
<reference evidence="1 2" key="1">
    <citation type="journal article" date="2023" name="Nat. Commun.">
        <title>Origin of minicircular mitochondrial genomes in red algae.</title>
        <authorList>
            <person name="Lee Y."/>
            <person name="Cho C.H."/>
            <person name="Lee Y.M."/>
            <person name="Park S.I."/>
            <person name="Yang J.H."/>
            <person name="West J.A."/>
            <person name="Bhattacharya D."/>
            <person name="Yoon H.S."/>
        </authorList>
    </citation>
    <scope>NUCLEOTIDE SEQUENCE [LARGE SCALE GENOMIC DNA]</scope>
    <source>
        <strain evidence="1 2">CCMP1338</strain>
        <tissue evidence="1">Whole cell</tissue>
    </source>
</reference>
<dbReference type="AlphaFoldDB" id="A0AAV8V482"/>